<gene>
    <name evidence="3" type="ORF">HG537_0G00520</name>
</gene>
<reference evidence="3 4" key="1">
    <citation type="submission" date="2020-06" db="EMBL/GenBank/DDBJ databases">
        <title>The yeast mating-type switching endonuclease HO is a domesticated member of an unorthodox homing genetic element family.</title>
        <authorList>
            <person name="Coughlan A.Y."/>
            <person name="Lombardi L."/>
            <person name="Braun-Galleani S."/>
            <person name="Martos A.R."/>
            <person name="Galeote V."/>
            <person name="Bigey F."/>
            <person name="Dequin S."/>
            <person name="Byrne K.P."/>
            <person name="Wolfe K.H."/>
        </authorList>
    </citation>
    <scope>NUCLEOTIDE SEQUENCE [LARGE SCALE GENOMIC DNA]</scope>
    <source>
        <strain evidence="3 4">CBS2947</strain>
    </source>
</reference>
<dbReference type="OrthoDB" id="440160at2759"/>
<dbReference type="InterPro" id="IPR024078">
    <property type="entry name" value="LmbE-like_dom_sf"/>
</dbReference>
<dbReference type="UniPathway" id="UPA00196"/>
<name>A0A7H9HVP1_9SACH</name>
<protein>
    <recommendedName>
        <fullName evidence="2">N-acetylglucosaminylphosphatidylinositol deacetylase</fullName>
        <ecNumber evidence="2">3.5.1.89</ecNumber>
    </recommendedName>
</protein>
<dbReference type="GO" id="GO:0000225">
    <property type="term" value="F:N-acetylglucosaminylphosphatidylinositol deacetylase activity"/>
    <property type="evidence" value="ECO:0007669"/>
    <property type="project" value="UniProtKB-EC"/>
</dbReference>
<dbReference type="SUPFAM" id="SSF102588">
    <property type="entry name" value="LmbE-like"/>
    <property type="match status" value="1"/>
</dbReference>
<evidence type="ECO:0000313" key="4">
    <source>
        <dbReference type="Proteomes" id="UP000510647"/>
    </source>
</evidence>
<evidence type="ECO:0000256" key="1">
    <source>
        <dbReference type="ARBA" id="ARBA00006066"/>
    </source>
</evidence>
<dbReference type="Gene3D" id="3.40.50.10320">
    <property type="entry name" value="LmbE-like"/>
    <property type="match status" value="1"/>
</dbReference>
<dbReference type="GO" id="GO:0006506">
    <property type="term" value="P:GPI anchor biosynthetic process"/>
    <property type="evidence" value="ECO:0007669"/>
    <property type="project" value="UniProtKB-UniPathway"/>
</dbReference>
<dbReference type="AlphaFoldDB" id="A0A7H9HVP1"/>
<evidence type="ECO:0000256" key="2">
    <source>
        <dbReference type="ARBA" id="ARBA00012176"/>
    </source>
</evidence>
<keyword evidence="4" id="KW-1185">Reference proteome</keyword>
<dbReference type="PANTHER" id="PTHR12993:SF11">
    <property type="entry name" value="N-ACETYLGLUCOSAMINYL-PHOSPHATIDYLINOSITOL DE-N-ACETYLASE"/>
    <property type="match status" value="1"/>
</dbReference>
<dbReference type="Proteomes" id="UP000510647">
    <property type="component" value="Chromosome 7"/>
</dbReference>
<comment type="similarity">
    <text evidence="1">Belongs to the PIGL family.</text>
</comment>
<dbReference type="PANTHER" id="PTHR12993">
    <property type="entry name" value="N-ACETYLGLUCOSAMINYL-PHOSPHATIDYLINOSITOL DE-N-ACETYLASE-RELATED"/>
    <property type="match status" value="1"/>
</dbReference>
<dbReference type="EMBL" id="CP059273">
    <property type="protein sequence ID" value="QLQ81798.1"/>
    <property type="molecule type" value="Genomic_DNA"/>
</dbReference>
<dbReference type="InterPro" id="IPR003737">
    <property type="entry name" value="GlcNAc_PI_deacetylase-related"/>
</dbReference>
<proteinExistence type="inferred from homology"/>
<dbReference type="EC" id="3.5.1.89" evidence="2"/>
<dbReference type="GO" id="GO:0005783">
    <property type="term" value="C:endoplasmic reticulum"/>
    <property type="evidence" value="ECO:0007669"/>
    <property type="project" value="TreeGrafter"/>
</dbReference>
<dbReference type="GO" id="GO:0016020">
    <property type="term" value="C:membrane"/>
    <property type="evidence" value="ECO:0007669"/>
    <property type="project" value="GOC"/>
</dbReference>
<evidence type="ECO:0000313" key="3">
    <source>
        <dbReference type="EMBL" id="QLQ81798.1"/>
    </source>
</evidence>
<organism evidence="3 4">
    <name type="scientific">Torulaspora globosa</name>
    <dbReference type="NCBI Taxonomy" id="48254"/>
    <lineage>
        <taxon>Eukaryota</taxon>
        <taxon>Fungi</taxon>
        <taxon>Dikarya</taxon>
        <taxon>Ascomycota</taxon>
        <taxon>Saccharomycotina</taxon>
        <taxon>Saccharomycetes</taxon>
        <taxon>Saccharomycetales</taxon>
        <taxon>Saccharomycetaceae</taxon>
        <taxon>Torulaspora</taxon>
    </lineage>
</organism>
<dbReference type="Pfam" id="PF02585">
    <property type="entry name" value="PIG-L"/>
    <property type="match status" value="1"/>
</dbReference>
<sequence>MNISAVAVKIVKLILFAWLLFVVSTARIAARNNLQWSQHFEVTTKPVDSITLVIAHPDDEVMFFSPTLLQLDDLLPQSVRFNLVCLSRGDADSMGSIRELELQKSARLLMGRSGRDFEVFQHDFPDGFDETWDVRSVASSIEDSVFIGDDAVRTVLVTFDEHGVSGHPNHVACHDAVKHIVKQRSDVRALFLKSHHGNILLKYCGFAYDLLKLYFETFLERPDSGLSFVNTFPQYLLAFASMANAHKSQLVWYRYGWWYLSRFVFVNDLEVFVQ</sequence>
<accession>A0A7H9HVP1</accession>